<gene>
    <name evidence="1" type="ORF">Tco_0704461</name>
</gene>
<proteinExistence type="predicted"/>
<sequence>MRKISHDPLALVAHTGSSSRNTSSYYVTHPTSVVDYEDEYQQDDVHTNSEDPLTSAMLKHFQLYNATTDIGKVHMLGIGPKYPRVQDSNNFMEQMLLAKQDEAGVILTDEQNDFLLCLMLQG</sequence>
<organism evidence="1 2">
    <name type="scientific">Tanacetum coccineum</name>
    <dbReference type="NCBI Taxonomy" id="301880"/>
    <lineage>
        <taxon>Eukaryota</taxon>
        <taxon>Viridiplantae</taxon>
        <taxon>Streptophyta</taxon>
        <taxon>Embryophyta</taxon>
        <taxon>Tracheophyta</taxon>
        <taxon>Spermatophyta</taxon>
        <taxon>Magnoliopsida</taxon>
        <taxon>eudicotyledons</taxon>
        <taxon>Gunneridae</taxon>
        <taxon>Pentapetalae</taxon>
        <taxon>asterids</taxon>
        <taxon>campanulids</taxon>
        <taxon>Asterales</taxon>
        <taxon>Asteraceae</taxon>
        <taxon>Asteroideae</taxon>
        <taxon>Anthemideae</taxon>
        <taxon>Anthemidinae</taxon>
        <taxon>Tanacetum</taxon>
    </lineage>
</organism>
<dbReference type="Proteomes" id="UP001151760">
    <property type="component" value="Unassembled WGS sequence"/>
</dbReference>
<reference evidence="1" key="2">
    <citation type="submission" date="2022-01" db="EMBL/GenBank/DDBJ databases">
        <authorList>
            <person name="Yamashiro T."/>
            <person name="Shiraishi A."/>
            <person name="Satake H."/>
            <person name="Nakayama K."/>
        </authorList>
    </citation>
    <scope>NUCLEOTIDE SEQUENCE</scope>
</reference>
<protein>
    <submittedName>
        <fullName evidence="1">Uncharacterized protein</fullName>
    </submittedName>
</protein>
<dbReference type="EMBL" id="BQNB010010019">
    <property type="protein sequence ID" value="GJS71620.1"/>
    <property type="molecule type" value="Genomic_DNA"/>
</dbReference>
<reference evidence="1" key="1">
    <citation type="journal article" date="2022" name="Int. J. Mol. Sci.">
        <title>Draft Genome of Tanacetum Coccineum: Genomic Comparison of Closely Related Tanacetum-Family Plants.</title>
        <authorList>
            <person name="Yamashiro T."/>
            <person name="Shiraishi A."/>
            <person name="Nakayama K."/>
            <person name="Satake H."/>
        </authorList>
    </citation>
    <scope>NUCLEOTIDE SEQUENCE</scope>
</reference>
<evidence type="ECO:0000313" key="2">
    <source>
        <dbReference type="Proteomes" id="UP001151760"/>
    </source>
</evidence>
<comment type="caution">
    <text evidence="1">The sequence shown here is derived from an EMBL/GenBank/DDBJ whole genome shotgun (WGS) entry which is preliminary data.</text>
</comment>
<evidence type="ECO:0000313" key="1">
    <source>
        <dbReference type="EMBL" id="GJS71620.1"/>
    </source>
</evidence>
<name>A0ABQ4Y3L3_9ASTR</name>
<keyword evidence="2" id="KW-1185">Reference proteome</keyword>
<accession>A0ABQ4Y3L3</accession>